<feature type="compositionally biased region" description="Basic and acidic residues" evidence="1">
    <location>
        <begin position="140"/>
        <end position="159"/>
    </location>
</feature>
<feature type="compositionally biased region" description="Basic and acidic residues" evidence="1">
    <location>
        <begin position="90"/>
        <end position="110"/>
    </location>
</feature>
<evidence type="ECO:0000313" key="2">
    <source>
        <dbReference type="EMBL" id="KAJ4974862.1"/>
    </source>
</evidence>
<protein>
    <recommendedName>
        <fullName evidence="4">DNA-binding protein BIN4</fullName>
    </recommendedName>
</protein>
<dbReference type="InterPro" id="IPR033246">
    <property type="entry name" value="BIN4"/>
</dbReference>
<proteinExistence type="predicted"/>
<dbReference type="PANTHER" id="PTHR34810">
    <property type="entry name" value="DNA-BINDING PROTEIN BIN4"/>
    <property type="match status" value="1"/>
</dbReference>
<dbReference type="GO" id="GO:0009330">
    <property type="term" value="C:DNA topoisomerase type II (double strand cut, ATP-hydrolyzing) complex"/>
    <property type="evidence" value="ECO:0007669"/>
    <property type="project" value="InterPro"/>
</dbReference>
<feature type="compositionally biased region" description="Basic residues" evidence="1">
    <location>
        <begin position="335"/>
        <end position="364"/>
    </location>
</feature>
<sequence length="364" mass="40133">MGNSRESSPDWVRSFQAPQTFTTLSSDSESPPEDSPVRDDVSCQKEQPVHKTSQFLERDQDQDIIPIDSGGESPVSKAPKTMSKKSRATTKSEKKPPVHDSTEFPGRDQKQATFLIDIGGESPVSKAPKTNSRKAWAKVENQEPTKKKKVDNKNQREGNADEEEAADKEILEKDIEPHVSSSRLPLVLSEKVHRSKVLVECEGDSIDMSGDVGSVGRIVISDTPSGNHDMLFDLKGTIYKTTIVPSRTFCIVSFGQAEAKIEAVMNDFIQLKPQFNVHEAETVIEGTLDGFSFDSEEEVDKMPKSNAHQTNQNNEGAEQTAGKNKGKVEKPLGVTRKKGKMPGKLPKKGKKKSQAPKKAKYAKK</sequence>
<organism evidence="2 3">
    <name type="scientific">Protea cynaroides</name>
    <dbReference type="NCBI Taxonomy" id="273540"/>
    <lineage>
        <taxon>Eukaryota</taxon>
        <taxon>Viridiplantae</taxon>
        <taxon>Streptophyta</taxon>
        <taxon>Embryophyta</taxon>
        <taxon>Tracheophyta</taxon>
        <taxon>Spermatophyta</taxon>
        <taxon>Magnoliopsida</taxon>
        <taxon>Proteales</taxon>
        <taxon>Proteaceae</taxon>
        <taxon>Protea</taxon>
    </lineage>
</organism>
<feature type="region of interest" description="Disordered" evidence="1">
    <location>
        <begin position="1"/>
        <end position="172"/>
    </location>
</feature>
<accession>A0A9Q0QWZ4</accession>
<name>A0A9Q0QWZ4_9MAGN</name>
<dbReference type="GO" id="GO:0003690">
    <property type="term" value="F:double-stranded DNA binding"/>
    <property type="evidence" value="ECO:0007669"/>
    <property type="project" value="InterPro"/>
</dbReference>
<dbReference type="GO" id="GO:0051276">
    <property type="term" value="P:chromosome organization"/>
    <property type="evidence" value="ECO:0007669"/>
    <property type="project" value="TreeGrafter"/>
</dbReference>
<dbReference type="Proteomes" id="UP001141806">
    <property type="component" value="Unassembled WGS sequence"/>
</dbReference>
<dbReference type="EMBL" id="JAMYWD010000004">
    <property type="protein sequence ID" value="KAJ4974862.1"/>
    <property type="molecule type" value="Genomic_DNA"/>
</dbReference>
<dbReference type="OrthoDB" id="549068at2759"/>
<dbReference type="PANTHER" id="PTHR34810:SF1">
    <property type="entry name" value="DNA-BINDING PROTEIN BIN4"/>
    <property type="match status" value="1"/>
</dbReference>
<feature type="compositionally biased region" description="Polar residues" evidence="1">
    <location>
        <begin position="306"/>
        <end position="317"/>
    </location>
</feature>
<evidence type="ECO:0008006" key="4">
    <source>
        <dbReference type="Google" id="ProtNLM"/>
    </source>
</evidence>
<keyword evidence="3" id="KW-1185">Reference proteome</keyword>
<dbReference type="AlphaFoldDB" id="A0A9Q0QWZ4"/>
<dbReference type="GO" id="GO:0042023">
    <property type="term" value="P:DNA endoreduplication"/>
    <property type="evidence" value="ECO:0007669"/>
    <property type="project" value="InterPro"/>
</dbReference>
<evidence type="ECO:0000313" key="3">
    <source>
        <dbReference type="Proteomes" id="UP001141806"/>
    </source>
</evidence>
<feature type="compositionally biased region" description="Basic and acidic residues" evidence="1">
    <location>
        <begin position="35"/>
        <end position="49"/>
    </location>
</feature>
<feature type="region of interest" description="Disordered" evidence="1">
    <location>
        <begin position="297"/>
        <end position="364"/>
    </location>
</feature>
<reference evidence="2" key="1">
    <citation type="journal article" date="2023" name="Plant J.">
        <title>The genome of the king protea, Protea cynaroides.</title>
        <authorList>
            <person name="Chang J."/>
            <person name="Duong T.A."/>
            <person name="Schoeman C."/>
            <person name="Ma X."/>
            <person name="Roodt D."/>
            <person name="Barker N."/>
            <person name="Li Z."/>
            <person name="Van de Peer Y."/>
            <person name="Mizrachi E."/>
        </authorList>
    </citation>
    <scope>NUCLEOTIDE SEQUENCE</scope>
    <source>
        <tissue evidence="2">Young leaves</tissue>
    </source>
</reference>
<dbReference type="GO" id="GO:0005634">
    <property type="term" value="C:nucleus"/>
    <property type="evidence" value="ECO:0007669"/>
    <property type="project" value="TreeGrafter"/>
</dbReference>
<evidence type="ECO:0000256" key="1">
    <source>
        <dbReference type="SAM" id="MobiDB-lite"/>
    </source>
</evidence>
<comment type="caution">
    <text evidence="2">The sequence shown here is derived from an EMBL/GenBank/DDBJ whole genome shotgun (WGS) entry which is preliminary data.</text>
</comment>
<gene>
    <name evidence="2" type="ORF">NE237_008036</name>
</gene>